<dbReference type="PROSITE" id="PS50200">
    <property type="entry name" value="RA"/>
    <property type="match status" value="1"/>
</dbReference>
<feature type="region of interest" description="Disordered" evidence="2">
    <location>
        <begin position="113"/>
        <end position="161"/>
    </location>
</feature>
<dbReference type="InterPro" id="IPR036116">
    <property type="entry name" value="FN3_sf"/>
</dbReference>
<feature type="compositionally biased region" description="Acidic residues" evidence="2">
    <location>
        <begin position="147"/>
        <end position="160"/>
    </location>
</feature>
<dbReference type="GO" id="GO:0007165">
    <property type="term" value="P:signal transduction"/>
    <property type="evidence" value="ECO:0007669"/>
    <property type="project" value="InterPro"/>
</dbReference>
<dbReference type="Gene3D" id="1.25.40.20">
    <property type="entry name" value="Ankyrin repeat-containing domain"/>
    <property type="match status" value="1"/>
</dbReference>
<name>A0A8R2HA49_ACYPI</name>
<sequence length="1190" mass="134438">MDQDDNQKSDNKRRQSLSIDKAAFLLLRIKRVFKKRSQSQQIEKRDKEGPRGPQPPPLLRSSTLPAIIVPGLNILHAQIGPNSTPNGNFGVKKSVKSSTNVFRSPCIKFSPVASPSKCGRSNKHQNHNVANRRRSSDEKDTRTVYLNEEDEEDEKEENDEEKLNVNDILEWFPRSVSSDSIVESTYCVDLVRRLPSPLSIKVKGRFCPGTSISSLRNNGSSSEAQTKQRQHHHPKARESQVHNINIHLHGLFAAVEHGQLEKARNILTTCEVQVNSVNSDGLTPLDVAFLSNNRDLVRLLLAHGATEETSMKNLETHLSNLLEEAEDRVIGLRRRGNQDDSQTKSLALWERRKRGLKKMRIGFEHAKPPDKPEKIILEVTGNDNVRVSCIEADYPESAICTKFNVEWSTSESFKNLTGSKCLPATDGEITINNLEHGKTYYFRCSAGNLKDFSDYQYPTPVSVTISSWWDVCQESRRCSAAMKVKMDDILDKMISIRPDLHRSSFEVSGNDCTSNTKRRKPPTFKQLFSGNTKLHKNLRRGVYLSCLLYHEDKVLVTNEDYLPVVEIDDTYPKEMLNDFHWFYKIAFAWKDLKWFKDDLEKSTNSSISFRTKLIQAVTQMQDIFNTQDLGKVYYKPIRDSDGTTVICTVNNVCQPKNVVNLKWTPMAKILKKSSRSDNLTDLLISSIQDQIMFYQTSNAKLQKGLYVGYLLMRSSVDMLHVMVPLQNPNMPVCCKIRDNPHVTAEEWLWLQQGAGAPCDYTCLEFASQFKMATNRLFSLVQIPKDKRSVQRVYTSEVIEVDRDVSLIMIVPPAEVACAVGEGNQSAVHLHRIELVPLSVQVFEMIHFGTYRAETLLLYARLSSVVQLDSDDARYSIRQAWSSSDLETAKQRLDTVESLETGLNAAWKHLRWLLDVMNFARERLFQSQVSNSNCSKSASNSQLEMKSAKSNSLLQLPDSKLVKSRGSWPGPGLNSMRTLESVCPEISRSEQYLSPPVHDREYVLAKKQSCSSETSNDSKDEPEYNDGQTSCMTDLSSKSNHVAAKDVNKVDDEGFSDATIKSESLVPVPAPGIIEVCAAYDTGLPHPTSLKLHISPTTSAREVVQLFLQQLNMSVVVKGKTGPIYPSTEFGNFCLVSVTGARERCLRDDFKPLQLTHPWRDGRMYIRHKQDVLAALELHSSILTVAATKHH</sequence>
<dbReference type="CDD" id="cd00063">
    <property type="entry name" value="FN3"/>
    <property type="match status" value="1"/>
</dbReference>
<dbReference type="GO" id="GO:0061172">
    <property type="term" value="P:regulation of establishment of bipolar cell polarity"/>
    <property type="evidence" value="ECO:0007669"/>
    <property type="project" value="TreeGrafter"/>
</dbReference>
<dbReference type="PANTHER" id="PTHR21437">
    <property type="entry name" value="WIDE AWAKE"/>
    <property type="match status" value="1"/>
</dbReference>
<dbReference type="InterPro" id="IPR039269">
    <property type="entry name" value="ANKFN1"/>
</dbReference>
<dbReference type="CTD" id="42676"/>
<dbReference type="CDD" id="cd17117">
    <property type="entry name" value="RA_ANKFN1_like"/>
    <property type="match status" value="1"/>
</dbReference>
<dbReference type="InterPro" id="IPR013783">
    <property type="entry name" value="Ig-like_fold"/>
</dbReference>
<evidence type="ECO:0000256" key="2">
    <source>
        <dbReference type="SAM" id="MobiDB-lite"/>
    </source>
</evidence>
<dbReference type="PANTHER" id="PTHR21437:SF1">
    <property type="entry name" value="WIDE AWAKE"/>
    <property type="match status" value="1"/>
</dbReference>
<accession>A0A8R2HA49</accession>
<feature type="domain" description="Fibronectin type-III" evidence="5">
    <location>
        <begin position="368"/>
        <end position="467"/>
    </location>
</feature>
<feature type="compositionally biased region" description="Low complexity" evidence="2">
    <location>
        <begin position="211"/>
        <end position="222"/>
    </location>
</feature>
<evidence type="ECO:0000256" key="1">
    <source>
        <dbReference type="PROSITE-ProRule" id="PRU00023"/>
    </source>
</evidence>
<dbReference type="Proteomes" id="UP000007819">
    <property type="component" value="Chromosome A1"/>
</dbReference>
<dbReference type="InterPro" id="IPR036770">
    <property type="entry name" value="Ankyrin_rpt-contain_sf"/>
</dbReference>
<dbReference type="InterPro" id="IPR002110">
    <property type="entry name" value="Ankyrin_rpt"/>
</dbReference>
<dbReference type="SUPFAM" id="SSF49265">
    <property type="entry name" value="Fibronectin type III"/>
    <property type="match status" value="1"/>
</dbReference>
<evidence type="ECO:0000313" key="7">
    <source>
        <dbReference type="Proteomes" id="UP000007819"/>
    </source>
</evidence>
<dbReference type="SUPFAM" id="SSF48403">
    <property type="entry name" value="Ankyrin repeat"/>
    <property type="match status" value="1"/>
</dbReference>
<feature type="region of interest" description="Disordered" evidence="2">
    <location>
        <begin position="1005"/>
        <end position="1032"/>
    </location>
</feature>
<evidence type="ECO:0008006" key="8">
    <source>
        <dbReference type="Google" id="ProtNLM"/>
    </source>
</evidence>
<dbReference type="GeneID" id="100158922"/>
<dbReference type="OrthoDB" id="2428204at2759"/>
<feature type="domain" description="Ras-associating" evidence="3">
    <location>
        <begin position="1087"/>
        <end position="1170"/>
    </location>
</feature>
<dbReference type="GO" id="GO:0005819">
    <property type="term" value="C:spindle"/>
    <property type="evidence" value="ECO:0007669"/>
    <property type="project" value="TreeGrafter"/>
</dbReference>
<dbReference type="RefSeq" id="XP_016663410.1">
    <property type="nucleotide sequence ID" value="XM_016807921.1"/>
</dbReference>
<dbReference type="Gene3D" id="2.60.40.10">
    <property type="entry name" value="Immunoglobulins"/>
    <property type="match status" value="1"/>
</dbReference>
<dbReference type="InterPro" id="IPR000159">
    <property type="entry name" value="RA_dom"/>
</dbReference>
<protein>
    <recommendedName>
        <fullName evidence="8">Ankyrin repeat and fibronectin type-III domain-containing protein 1</fullName>
    </recommendedName>
</protein>
<feature type="repeat" description="ANK" evidence="1">
    <location>
        <begin position="280"/>
        <end position="312"/>
    </location>
</feature>
<reference evidence="6" key="2">
    <citation type="submission" date="2022-06" db="UniProtKB">
        <authorList>
            <consortium name="EnsemblMetazoa"/>
        </authorList>
    </citation>
    <scope>IDENTIFICATION</scope>
</reference>
<feature type="region of interest" description="Disordered" evidence="2">
    <location>
        <begin position="211"/>
        <end position="237"/>
    </location>
</feature>
<evidence type="ECO:0000259" key="3">
    <source>
        <dbReference type="PROSITE" id="PS50200"/>
    </source>
</evidence>
<evidence type="ECO:0000313" key="6">
    <source>
        <dbReference type="EnsemblMetazoa" id="XP_016663410.1"/>
    </source>
</evidence>
<dbReference type="InterPro" id="IPR007110">
    <property type="entry name" value="Ig-like_dom"/>
</dbReference>
<reference evidence="7" key="1">
    <citation type="submission" date="2010-06" db="EMBL/GenBank/DDBJ databases">
        <authorList>
            <person name="Jiang H."/>
            <person name="Abraham K."/>
            <person name="Ali S."/>
            <person name="Alsbrooks S.L."/>
            <person name="Anim B.N."/>
            <person name="Anosike U.S."/>
            <person name="Attaway T."/>
            <person name="Bandaranaike D.P."/>
            <person name="Battles P.K."/>
            <person name="Bell S.N."/>
            <person name="Bell A.V."/>
            <person name="Beltran B."/>
            <person name="Bickham C."/>
            <person name="Bustamante Y."/>
            <person name="Caleb T."/>
            <person name="Canada A."/>
            <person name="Cardenas V."/>
            <person name="Carter K."/>
            <person name="Chacko J."/>
            <person name="Chandrabose M.N."/>
            <person name="Chavez D."/>
            <person name="Chavez A."/>
            <person name="Chen L."/>
            <person name="Chu H.-S."/>
            <person name="Claassen K.J."/>
            <person name="Cockrell R."/>
            <person name="Collins M."/>
            <person name="Cooper J.A."/>
            <person name="Cree A."/>
            <person name="Curry S.M."/>
            <person name="Da Y."/>
            <person name="Dao M.D."/>
            <person name="Das B."/>
            <person name="Davila M.-L."/>
            <person name="Davy-Carroll L."/>
            <person name="Denson S."/>
            <person name="Dinh H."/>
            <person name="Ebong V.E."/>
            <person name="Edwards J.R."/>
            <person name="Egan A."/>
            <person name="El-Daye J."/>
            <person name="Escobedo L."/>
            <person name="Fernandez S."/>
            <person name="Fernando P.R."/>
            <person name="Flagg N."/>
            <person name="Forbes L.D."/>
            <person name="Fowler R.G."/>
            <person name="Fu Q."/>
            <person name="Gabisi R.A."/>
            <person name="Ganer J."/>
            <person name="Garbino Pronczuk A."/>
            <person name="Garcia R.M."/>
            <person name="Garner T."/>
            <person name="Garrett T.E."/>
            <person name="Gonzalez D.A."/>
            <person name="Hamid H."/>
            <person name="Hawkins E.S."/>
            <person name="Hirani K."/>
            <person name="Hogues M.E."/>
            <person name="Hollins B."/>
            <person name="Hsiao C.-H."/>
            <person name="Jabil R."/>
            <person name="James M.L."/>
            <person name="Jhangiani S.N."/>
            <person name="Johnson B."/>
            <person name="Johnson Q."/>
            <person name="Joshi V."/>
            <person name="Kalu J.B."/>
            <person name="Kam C."/>
            <person name="Kashfia A."/>
            <person name="Keebler J."/>
            <person name="Kisamo H."/>
            <person name="Kovar C.L."/>
            <person name="Lago L.A."/>
            <person name="Lai C.-Y."/>
            <person name="Laidlaw J."/>
            <person name="Lara F."/>
            <person name="Le T.-K."/>
            <person name="Lee S.L."/>
            <person name="Legall F.H."/>
            <person name="Lemon S.J."/>
            <person name="Lewis L.R."/>
            <person name="Li B."/>
            <person name="Liu Y."/>
            <person name="Liu Y.-S."/>
            <person name="Lopez J."/>
            <person name="Lozado R.J."/>
            <person name="Lu J."/>
            <person name="Madu R.C."/>
            <person name="Maheshwari M."/>
            <person name="Maheshwari R."/>
            <person name="Malloy K."/>
            <person name="Martinez E."/>
            <person name="Mathew T."/>
            <person name="Mercado I.C."/>
            <person name="Mercado C."/>
            <person name="Meyer B."/>
            <person name="Montgomery K."/>
            <person name="Morgan M.B."/>
            <person name="Munidasa M."/>
            <person name="Nazareth L.V."/>
            <person name="Nelson J."/>
            <person name="Ng B.M."/>
            <person name="Nguyen N.B."/>
            <person name="Nguyen P.Q."/>
            <person name="Nguyen T."/>
            <person name="Obregon M."/>
            <person name="Okwuonu G.O."/>
            <person name="Onwere C.G."/>
            <person name="Orozco G."/>
            <person name="Parra A."/>
            <person name="Patel S."/>
            <person name="Patil S."/>
            <person name="Perez A."/>
            <person name="Perez Y."/>
            <person name="Pham C."/>
            <person name="Primus E.L."/>
            <person name="Pu L.-L."/>
            <person name="Puazo M."/>
            <person name="Qin X."/>
            <person name="Quiroz J.B."/>
            <person name="Reese J."/>
            <person name="Richards S."/>
            <person name="Rives C.M."/>
            <person name="Robberts R."/>
            <person name="Ruiz S.J."/>
            <person name="Ruiz M.J."/>
            <person name="Santibanez J."/>
            <person name="Schneider B.W."/>
            <person name="Sisson I."/>
            <person name="Smith M."/>
            <person name="Sodergren E."/>
            <person name="Song X.-Z."/>
            <person name="Song B.B."/>
            <person name="Summersgill H."/>
            <person name="Thelus R."/>
            <person name="Thornton R.D."/>
            <person name="Trejos Z.Y."/>
            <person name="Usmani K."/>
            <person name="Vattathil S."/>
            <person name="Villasana D."/>
            <person name="Walker D.L."/>
            <person name="Wang S."/>
            <person name="Wang K."/>
            <person name="White C.S."/>
            <person name="Williams A.C."/>
            <person name="Williamson J."/>
            <person name="Wilson K."/>
            <person name="Woghiren I.O."/>
            <person name="Woodworth J.R."/>
            <person name="Worley K.C."/>
            <person name="Wright R.A."/>
            <person name="Wu W."/>
            <person name="Young L."/>
            <person name="Zhang L."/>
            <person name="Zhang J."/>
            <person name="Zhu Y."/>
            <person name="Muzny D.M."/>
            <person name="Weinstock G."/>
            <person name="Gibbs R.A."/>
        </authorList>
    </citation>
    <scope>NUCLEOTIDE SEQUENCE [LARGE SCALE GENOMIC DNA]</scope>
    <source>
        <strain evidence="7">LSR1</strain>
    </source>
</reference>
<proteinExistence type="predicted"/>
<evidence type="ECO:0000259" key="4">
    <source>
        <dbReference type="PROSITE" id="PS50835"/>
    </source>
</evidence>
<dbReference type="PROSITE" id="PS50835">
    <property type="entry name" value="IG_LIKE"/>
    <property type="match status" value="1"/>
</dbReference>
<feature type="region of interest" description="Disordered" evidence="2">
    <location>
        <begin position="35"/>
        <end position="62"/>
    </location>
</feature>
<dbReference type="PROSITE" id="PS50088">
    <property type="entry name" value="ANK_REPEAT"/>
    <property type="match status" value="1"/>
</dbReference>
<keyword evidence="7" id="KW-1185">Reference proteome</keyword>
<feature type="domain" description="Ig-like" evidence="4">
    <location>
        <begin position="372"/>
        <end position="464"/>
    </location>
</feature>
<dbReference type="PROSITE" id="PS50853">
    <property type="entry name" value="FN3"/>
    <property type="match status" value="1"/>
</dbReference>
<dbReference type="EnsemblMetazoa" id="XM_016807921.2">
    <property type="protein sequence ID" value="XP_016663410.1"/>
    <property type="gene ID" value="LOC100158922"/>
</dbReference>
<dbReference type="AlphaFoldDB" id="A0A8R2HA49"/>
<dbReference type="GO" id="GO:0000132">
    <property type="term" value="P:establishment of mitotic spindle orientation"/>
    <property type="evidence" value="ECO:0007669"/>
    <property type="project" value="TreeGrafter"/>
</dbReference>
<keyword evidence="1" id="KW-0040">ANK repeat</keyword>
<feature type="compositionally biased region" description="Basic residues" evidence="2">
    <location>
        <begin position="120"/>
        <end position="133"/>
    </location>
</feature>
<organism evidence="6 7">
    <name type="scientific">Acyrthosiphon pisum</name>
    <name type="common">Pea aphid</name>
    <dbReference type="NCBI Taxonomy" id="7029"/>
    <lineage>
        <taxon>Eukaryota</taxon>
        <taxon>Metazoa</taxon>
        <taxon>Ecdysozoa</taxon>
        <taxon>Arthropoda</taxon>
        <taxon>Hexapoda</taxon>
        <taxon>Insecta</taxon>
        <taxon>Pterygota</taxon>
        <taxon>Neoptera</taxon>
        <taxon>Paraneoptera</taxon>
        <taxon>Hemiptera</taxon>
        <taxon>Sternorrhyncha</taxon>
        <taxon>Aphidomorpha</taxon>
        <taxon>Aphidoidea</taxon>
        <taxon>Aphididae</taxon>
        <taxon>Macrosiphini</taxon>
        <taxon>Acyrthosiphon</taxon>
    </lineage>
</organism>
<evidence type="ECO:0000259" key="5">
    <source>
        <dbReference type="PROSITE" id="PS50853"/>
    </source>
</evidence>
<dbReference type="PROSITE" id="PS50297">
    <property type="entry name" value="ANK_REP_REGION"/>
    <property type="match status" value="1"/>
</dbReference>
<dbReference type="InterPro" id="IPR003961">
    <property type="entry name" value="FN3_dom"/>
</dbReference>